<comment type="caution">
    <text evidence="1">The sequence shown here is derived from an EMBL/GenBank/DDBJ whole genome shotgun (WGS) entry which is preliminary data.</text>
</comment>
<evidence type="ECO:0008006" key="3">
    <source>
        <dbReference type="Google" id="ProtNLM"/>
    </source>
</evidence>
<evidence type="ECO:0000313" key="1">
    <source>
        <dbReference type="EMBL" id="PIU33093.1"/>
    </source>
</evidence>
<sequence>IHAETFYVMPHIPKTKVPILLVEQTIEYQVYQHYVQSKSFWLLKQLLNIDVAKIRFWETKFWQKANKVVAVSESDKKKMQSLVKGLDVDVVPNGAGEDLVSLWQKNKKIDKIIVLFQANFLWLQNTEAAIDLVKNIFPLIKKKLPQAVCRIVGQEAYKKLASIKGKSIEIIDLGNDDIEGVKKAYHQATVFLAPLKGPGGTRLKILGAMAAGVPVVTTPVGIEGIDAKDGVQVLVRQSEKELAEAVVELIKNKKLYQKISQAARILIEKTYTYKAIAAVLDRIYRQVGSYGKN</sequence>
<reference evidence="2" key="1">
    <citation type="submission" date="2017-09" db="EMBL/GenBank/DDBJ databases">
        <title>Depth-based differentiation of microbial function through sediment-hosted aquifers and enrichment of novel symbionts in the deep terrestrial subsurface.</title>
        <authorList>
            <person name="Probst A.J."/>
            <person name="Ladd B."/>
            <person name="Jarett J.K."/>
            <person name="Geller-Mcgrath D.E."/>
            <person name="Sieber C.M.K."/>
            <person name="Emerson J.B."/>
            <person name="Anantharaman K."/>
            <person name="Thomas B.C."/>
            <person name="Malmstrom R."/>
            <person name="Stieglmeier M."/>
            <person name="Klingl A."/>
            <person name="Woyke T."/>
            <person name="Ryan C.M."/>
            <person name="Banfield J.F."/>
        </authorList>
    </citation>
    <scope>NUCLEOTIDE SEQUENCE [LARGE SCALE GENOMIC DNA]</scope>
</reference>
<dbReference type="PANTHER" id="PTHR12526:SF630">
    <property type="entry name" value="GLYCOSYLTRANSFERASE"/>
    <property type="match status" value="1"/>
</dbReference>
<dbReference type="AlphaFoldDB" id="A0A2M6YPP8"/>
<proteinExistence type="predicted"/>
<dbReference type="Gene3D" id="3.40.50.2000">
    <property type="entry name" value="Glycogen Phosphorylase B"/>
    <property type="match status" value="2"/>
</dbReference>
<dbReference type="CDD" id="cd03801">
    <property type="entry name" value="GT4_PimA-like"/>
    <property type="match status" value="1"/>
</dbReference>
<dbReference type="Pfam" id="PF13692">
    <property type="entry name" value="Glyco_trans_1_4"/>
    <property type="match status" value="1"/>
</dbReference>
<evidence type="ECO:0000313" key="2">
    <source>
        <dbReference type="Proteomes" id="UP000229559"/>
    </source>
</evidence>
<dbReference type="SUPFAM" id="SSF53756">
    <property type="entry name" value="UDP-Glycosyltransferase/glycogen phosphorylase"/>
    <property type="match status" value="1"/>
</dbReference>
<feature type="non-terminal residue" evidence="1">
    <location>
        <position position="1"/>
    </location>
</feature>
<gene>
    <name evidence="1" type="ORF">COT04_01940</name>
</gene>
<protein>
    <recommendedName>
        <fullName evidence="3">Glycosyltransferase subfamily 4-like N-terminal domain-containing protein</fullName>
    </recommendedName>
</protein>
<dbReference type="PANTHER" id="PTHR12526">
    <property type="entry name" value="GLYCOSYLTRANSFERASE"/>
    <property type="match status" value="1"/>
</dbReference>
<dbReference type="Proteomes" id="UP000229559">
    <property type="component" value="Unassembled WGS sequence"/>
</dbReference>
<dbReference type="EMBL" id="PEXA01000053">
    <property type="protein sequence ID" value="PIU33093.1"/>
    <property type="molecule type" value="Genomic_DNA"/>
</dbReference>
<accession>A0A2M6YPP8</accession>
<name>A0A2M6YPP8_9BACT</name>
<organism evidence="1 2">
    <name type="scientific">Candidatus Shapirobacteria bacterium CG07_land_8_20_14_0_80_39_12</name>
    <dbReference type="NCBI Taxonomy" id="1974480"/>
    <lineage>
        <taxon>Bacteria</taxon>
        <taxon>Candidatus Shapironibacteriota</taxon>
    </lineage>
</organism>